<feature type="compositionally biased region" description="Basic and acidic residues" evidence="5">
    <location>
        <begin position="217"/>
        <end position="228"/>
    </location>
</feature>
<feature type="region of interest" description="Disordered" evidence="5">
    <location>
        <begin position="205"/>
        <end position="231"/>
    </location>
</feature>
<name>A0AAV4WLS5_CAEEX</name>
<reference evidence="7 8" key="1">
    <citation type="submission" date="2021-06" db="EMBL/GenBank/DDBJ databases">
        <title>Caerostris extrusa draft genome.</title>
        <authorList>
            <person name="Kono N."/>
            <person name="Arakawa K."/>
        </authorList>
    </citation>
    <scope>NUCLEOTIDE SEQUENCE [LARGE SCALE GENOMIC DNA]</scope>
</reference>
<evidence type="ECO:0000313" key="8">
    <source>
        <dbReference type="Proteomes" id="UP001054945"/>
    </source>
</evidence>
<evidence type="ECO:0000256" key="1">
    <source>
        <dbReference type="ARBA" id="ARBA00004123"/>
    </source>
</evidence>
<feature type="compositionally biased region" description="Low complexity" evidence="5">
    <location>
        <begin position="134"/>
        <end position="144"/>
    </location>
</feature>
<keyword evidence="2" id="KW-0805">Transcription regulation</keyword>
<feature type="domain" description="BHLH" evidence="6">
    <location>
        <begin position="17"/>
        <end position="75"/>
    </location>
</feature>
<dbReference type="CDD" id="cd11410">
    <property type="entry name" value="bHLH_O_HES"/>
    <property type="match status" value="1"/>
</dbReference>
<dbReference type="PANTHER" id="PTHR10985">
    <property type="entry name" value="BASIC HELIX-LOOP-HELIX TRANSCRIPTION FACTOR, HES-RELATED"/>
    <property type="match status" value="1"/>
</dbReference>
<evidence type="ECO:0000256" key="5">
    <source>
        <dbReference type="SAM" id="MobiDB-lite"/>
    </source>
</evidence>
<keyword evidence="8" id="KW-1185">Reference proteome</keyword>
<dbReference type="Proteomes" id="UP001054945">
    <property type="component" value="Unassembled WGS sequence"/>
</dbReference>
<dbReference type="Gene3D" id="4.10.280.10">
    <property type="entry name" value="Helix-loop-helix DNA-binding domain"/>
    <property type="match status" value="1"/>
</dbReference>
<keyword evidence="4" id="KW-0539">Nucleus</keyword>
<dbReference type="InterPro" id="IPR050370">
    <property type="entry name" value="HES_HEY"/>
</dbReference>
<dbReference type="GO" id="GO:0046983">
    <property type="term" value="F:protein dimerization activity"/>
    <property type="evidence" value="ECO:0007669"/>
    <property type="project" value="InterPro"/>
</dbReference>
<dbReference type="AlphaFoldDB" id="A0AAV4WLS5"/>
<dbReference type="PROSITE" id="PS50888">
    <property type="entry name" value="BHLH"/>
    <property type="match status" value="1"/>
</dbReference>
<dbReference type="InterPro" id="IPR036638">
    <property type="entry name" value="HLH_DNA-bd_sf"/>
</dbReference>
<organism evidence="7 8">
    <name type="scientific">Caerostris extrusa</name>
    <name type="common">Bark spider</name>
    <name type="synonym">Caerostris bankana</name>
    <dbReference type="NCBI Taxonomy" id="172846"/>
    <lineage>
        <taxon>Eukaryota</taxon>
        <taxon>Metazoa</taxon>
        <taxon>Ecdysozoa</taxon>
        <taxon>Arthropoda</taxon>
        <taxon>Chelicerata</taxon>
        <taxon>Arachnida</taxon>
        <taxon>Araneae</taxon>
        <taxon>Araneomorphae</taxon>
        <taxon>Entelegynae</taxon>
        <taxon>Araneoidea</taxon>
        <taxon>Araneidae</taxon>
        <taxon>Caerostris</taxon>
    </lineage>
</organism>
<accession>A0AAV4WLS5</accession>
<dbReference type="SMART" id="SM00353">
    <property type="entry name" value="HLH"/>
    <property type="match status" value="1"/>
</dbReference>
<evidence type="ECO:0000256" key="3">
    <source>
        <dbReference type="ARBA" id="ARBA00023163"/>
    </source>
</evidence>
<evidence type="ECO:0000259" key="6">
    <source>
        <dbReference type="PROSITE" id="PS50888"/>
    </source>
</evidence>
<comment type="subcellular location">
    <subcellularLocation>
        <location evidence="1">Nucleus</location>
    </subcellularLocation>
</comment>
<sequence length="248" mass="27757">MSPSSVANGIPSGCLDNRKLSKPLIEKRRRARINHSLEELKEIVVDKTIKTANARPPKYEKADILEMAVKYLRNILQTKNDKTFEEGYIECFKKACEFLEAEKPELKDSLASFLKGLHHYPSSYVENGASMDESSSSSSSSSRSHTPASVAAAESCQMDYSSSCPLTDTEQEVPSGTKTFLAQIPIYSGPFTTSNVNQNTRQQTDAHVPLNLARNTEPQKGDGNERQYLRNNCDNASDNVWRPWFDRV</sequence>
<comment type="caution">
    <text evidence="7">The sequence shown here is derived from an EMBL/GenBank/DDBJ whole genome shotgun (WGS) entry which is preliminary data.</text>
</comment>
<evidence type="ECO:0000256" key="4">
    <source>
        <dbReference type="ARBA" id="ARBA00023242"/>
    </source>
</evidence>
<dbReference type="Pfam" id="PF00010">
    <property type="entry name" value="HLH"/>
    <property type="match status" value="1"/>
</dbReference>
<dbReference type="EMBL" id="BPLR01016400">
    <property type="protein sequence ID" value="GIY83567.1"/>
    <property type="molecule type" value="Genomic_DNA"/>
</dbReference>
<keyword evidence="3" id="KW-0804">Transcription</keyword>
<dbReference type="SUPFAM" id="SSF47459">
    <property type="entry name" value="HLH, helix-loop-helix DNA-binding domain"/>
    <property type="match status" value="1"/>
</dbReference>
<proteinExistence type="predicted"/>
<evidence type="ECO:0000313" key="7">
    <source>
        <dbReference type="EMBL" id="GIY83567.1"/>
    </source>
</evidence>
<dbReference type="InterPro" id="IPR011598">
    <property type="entry name" value="bHLH_dom"/>
</dbReference>
<gene>
    <name evidence="7" type="primary">hes4</name>
    <name evidence="7" type="ORF">CEXT_91</name>
</gene>
<evidence type="ECO:0000256" key="2">
    <source>
        <dbReference type="ARBA" id="ARBA00023015"/>
    </source>
</evidence>
<feature type="region of interest" description="Disordered" evidence="5">
    <location>
        <begin position="128"/>
        <end position="152"/>
    </location>
</feature>
<dbReference type="GO" id="GO:0005634">
    <property type="term" value="C:nucleus"/>
    <property type="evidence" value="ECO:0007669"/>
    <property type="project" value="UniProtKB-SubCell"/>
</dbReference>
<protein>
    <submittedName>
        <fullName evidence="7">Transcription factor HES-4</fullName>
    </submittedName>
</protein>